<evidence type="ECO:0000256" key="2">
    <source>
        <dbReference type="ARBA" id="ARBA00023163"/>
    </source>
</evidence>
<dbReference type="PANTHER" id="PTHR30185">
    <property type="entry name" value="CRYPTIC BETA-GLUCOSIDE BGL OPERON ANTITERMINATOR"/>
    <property type="match status" value="1"/>
</dbReference>
<evidence type="ECO:0000259" key="3">
    <source>
        <dbReference type="Pfam" id="PF05043"/>
    </source>
</evidence>
<evidence type="ECO:0000256" key="1">
    <source>
        <dbReference type="ARBA" id="ARBA00023015"/>
    </source>
</evidence>
<keyword evidence="1" id="KW-0805">Transcription regulation</keyword>
<proteinExistence type="predicted"/>
<sequence length="507" mass="59185">MKLRGLMKKETIRRLRIVEELYFAHDYLTSEQLLDKVTCTLPVLISDVRFLNGEDLPFQISKNKGLYSIDFDDSATIDSIYAHILRSNLEFQTIESAFFEENQRIDIAAKRLNCSFSNMQRYLKAINATLSDGDIALLYRPIRIDGDELTTRRFCYLFFKESRVPFSNYRFSNRLVNAVDQLIRQIMSENKITNTMNSHFQLVHSFLIALHRLKNDHFIRGLSSNSGLKIPKVERLSRLGRFIRQEVEIELTDAILRECLWPLFSHHLILTRQQQATAHKIDNKLADFYDLHMFLLQKLNALLDTPLSHAEMAETTRLLGNELFCYYPNDCPIEILQETERMLLTLIDKKYSRELSKLRRIVNEFLAPIGREMMAPLYLSCLITMIENIFQRLVAADKPLKVLLLSDTSTTHERFWQSIFPVYIKGSVNYEYFETPFILQEQLTSLTKKYDLIITNVTMTGLESACPLIAINAYPTAKDLERIQQFVNQFESLSTRKELYDELKTSS</sequence>
<name>A0AAW8TAG0_9ENTE</name>
<evidence type="ECO:0000313" key="6">
    <source>
        <dbReference type="Proteomes" id="UP001254770"/>
    </source>
</evidence>
<dbReference type="EMBL" id="JARPXL010000004">
    <property type="protein sequence ID" value="MDT2543797.1"/>
    <property type="molecule type" value="Genomic_DNA"/>
</dbReference>
<keyword evidence="2" id="KW-0804">Transcription</keyword>
<dbReference type="Proteomes" id="UP001254770">
    <property type="component" value="Unassembled WGS sequence"/>
</dbReference>
<dbReference type="AlphaFoldDB" id="A0AAW8TAG0"/>
<organism evidence="5 6">
    <name type="scientific">Enterococcus raffinosus</name>
    <dbReference type="NCBI Taxonomy" id="71452"/>
    <lineage>
        <taxon>Bacteria</taxon>
        <taxon>Bacillati</taxon>
        <taxon>Bacillota</taxon>
        <taxon>Bacilli</taxon>
        <taxon>Lactobacillales</taxon>
        <taxon>Enterococcaceae</taxon>
        <taxon>Enterococcus</taxon>
    </lineage>
</organism>
<protein>
    <submittedName>
        <fullName evidence="5">Helix-turn-helix domain-containing protein</fullName>
    </submittedName>
</protein>
<accession>A0AAW8TAG0</accession>
<comment type="caution">
    <text evidence="5">The sequence shown here is derived from an EMBL/GenBank/DDBJ whole genome shotgun (WGS) entry which is preliminary data.</text>
</comment>
<evidence type="ECO:0000313" key="4">
    <source>
        <dbReference type="EMBL" id="MDT2538357.1"/>
    </source>
</evidence>
<evidence type="ECO:0000313" key="5">
    <source>
        <dbReference type="EMBL" id="MDT2543797.1"/>
    </source>
</evidence>
<dbReference type="InterPro" id="IPR050661">
    <property type="entry name" value="BglG_antiterminators"/>
</dbReference>
<feature type="domain" description="Mga helix-turn-helix" evidence="3">
    <location>
        <begin position="75"/>
        <end position="159"/>
    </location>
</feature>
<reference evidence="5" key="1">
    <citation type="submission" date="2023-03" db="EMBL/GenBank/DDBJ databases">
        <authorList>
            <person name="Shen W."/>
            <person name="Cai J."/>
        </authorList>
    </citation>
    <scope>NUCLEOTIDE SEQUENCE</scope>
    <source>
        <strain evidence="4">B646-2</strain>
        <strain evidence="5">Y15</strain>
    </source>
</reference>
<dbReference type="PANTHER" id="PTHR30185:SF18">
    <property type="entry name" value="TRANSCRIPTIONAL REGULATOR MTLR"/>
    <property type="match status" value="1"/>
</dbReference>
<dbReference type="InterPro" id="IPR007737">
    <property type="entry name" value="Mga_HTH"/>
</dbReference>
<dbReference type="RefSeq" id="WP_010743625.1">
    <property type="nucleotide sequence ID" value="NZ_BAAAXM010000014.1"/>
</dbReference>
<gene>
    <name evidence="5" type="ORF">P7D69_05570</name>
    <name evidence="4" type="ORF">P7D78_09485</name>
</gene>
<dbReference type="Proteomes" id="UP001249240">
    <property type="component" value="Unassembled WGS sequence"/>
</dbReference>
<dbReference type="EMBL" id="JARPXM010000008">
    <property type="protein sequence ID" value="MDT2538357.1"/>
    <property type="molecule type" value="Genomic_DNA"/>
</dbReference>
<dbReference type="Pfam" id="PF05043">
    <property type="entry name" value="Mga"/>
    <property type="match status" value="1"/>
</dbReference>